<feature type="transmembrane region" description="Helical" evidence="8">
    <location>
        <begin position="855"/>
        <end position="874"/>
    </location>
</feature>
<dbReference type="GO" id="GO:0005886">
    <property type="term" value="C:plasma membrane"/>
    <property type="evidence" value="ECO:0007669"/>
    <property type="project" value="UniProtKB-SubCell"/>
</dbReference>
<dbReference type="OrthoDB" id="3405625at2"/>
<dbReference type="PANTHER" id="PTHR30572:SF4">
    <property type="entry name" value="ABC TRANSPORTER PERMEASE YTRF"/>
    <property type="match status" value="1"/>
</dbReference>
<sequence length="885" mass="92618">MSGWRPALRIARRSVRRNLKRSILVASLIAVPIAGATVVDGLLRTVTGDEYQADRFLGQADGFVSVTDRPSLPGWEPGRSDYAEMPEATPDETRDPATVDVLGLLPPGSRIVASPDSQALRLREGDRIVRSELSIFAVGDPLTAQFARMLSGRPPSSPTEAVVTEPLAERLGLLDDDQLRAGATITPDDGPTITVTGVSVHPYMTDSEAAQVLPGSVLVDDKPDDLKPLLNYYVDLPAGTDGDTVWPLLADHGVEFRPRAFYTDPGQYLPTSSFVDLMETAAPVVLIVALGLLEVVLLAGAAFAVGARRQIRELGLVGANGGTARHVRRIVLAQGLFLGVIGTASGLVFGWLVLVAGTSTWEWATNNLIDGWTLGWIELSVAAAIGVASGAAAALLPAIGAARMRPVDALAQRFRNTTGTSRRPVLGMALLGVGIGGLIVSALVARAAVRDYNAALESSTATEYPSLEVFPAMVGVLVSSLVLVAGMALAVSGLVGVLGRVGSRLPLTSRLALRDAGRHRHRTVPAIVAIMVVVTGSVTLAFSLSSVTANDYRTVPDHTILVSEDPWLADDNVDKRLAEGTTAAAAELPGAVTHEIQFVEQETDSYPFPINFGQTSISTIDCAHQSNRLGVATPELIELATGQRPDPAALTAMANGDVLITDECLIIDGEATTIPQSEGGETVSLPAHHLPQKLGDQTSFYDLPDAFVSAETARANGWTVRTISYAVVHSPDATQDQIDAAITSAEDSGLTATVETDHADEANLISLALAAGAGLVTLFGVGITVALSGAESRADLATLAAIGAQPRRRRFLAGAQALVLSLLGTATGLVFGGALGFAVVPLTGQLEVAMPWENLAVTVVVVPLLAVGVAMVSTRSRLPMVRRLD</sequence>
<keyword evidence="4 8" id="KW-1133">Transmembrane helix</keyword>
<feature type="transmembrane region" description="Helical" evidence="8">
    <location>
        <begin position="764"/>
        <end position="790"/>
    </location>
</feature>
<dbReference type="PANTHER" id="PTHR30572">
    <property type="entry name" value="MEMBRANE COMPONENT OF TRANSPORTER-RELATED"/>
    <property type="match status" value="1"/>
</dbReference>
<dbReference type="InterPro" id="IPR003838">
    <property type="entry name" value="ABC3_permease_C"/>
</dbReference>
<comment type="caution">
    <text evidence="10">The sequence shown here is derived from an EMBL/GenBank/DDBJ whole genome shotgun (WGS) entry which is preliminary data.</text>
</comment>
<evidence type="ECO:0000259" key="9">
    <source>
        <dbReference type="Pfam" id="PF02687"/>
    </source>
</evidence>
<reference evidence="10 11" key="1">
    <citation type="submission" date="2016-12" db="EMBL/GenBank/DDBJ databases">
        <title>The draft genome sequence of Actinophytocola xinjiangensis.</title>
        <authorList>
            <person name="Wang W."/>
            <person name="Yuan L."/>
        </authorList>
    </citation>
    <scope>NUCLEOTIDE SEQUENCE [LARGE SCALE GENOMIC DNA]</scope>
    <source>
        <strain evidence="10 11">CGMCC 4.4663</strain>
    </source>
</reference>
<feature type="transmembrane region" description="Helical" evidence="8">
    <location>
        <begin position="811"/>
        <end position="835"/>
    </location>
</feature>
<dbReference type="Pfam" id="PF02687">
    <property type="entry name" value="FtsX"/>
    <property type="match status" value="2"/>
</dbReference>
<evidence type="ECO:0000256" key="5">
    <source>
        <dbReference type="ARBA" id="ARBA00023136"/>
    </source>
</evidence>
<evidence type="ECO:0000256" key="3">
    <source>
        <dbReference type="ARBA" id="ARBA00022692"/>
    </source>
</evidence>
<evidence type="ECO:0000313" key="11">
    <source>
        <dbReference type="Proteomes" id="UP000185696"/>
    </source>
</evidence>
<keyword evidence="2" id="KW-1003">Cell membrane</keyword>
<comment type="similarity">
    <text evidence="6">Belongs to the ABC-4 integral membrane protein family.</text>
</comment>
<keyword evidence="11" id="KW-1185">Reference proteome</keyword>
<evidence type="ECO:0000256" key="4">
    <source>
        <dbReference type="ARBA" id="ARBA00022989"/>
    </source>
</evidence>
<feature type="domain" description="ABC3 transporter permease C-terminal" evidence="9">
    <location>
        <begin position="769"/>
        <end position="875"/>
    </location>
</feature>
<keyword evidence="5 8" id="KW-0472">Membrane</keyword>
<keyword evidence="3 8" id="KW-0812">Transmembrane</keyword>
<dbReference type="RefSeq" id="WP_075131958.1">
    <property type="nucleotide sequence ID" value="NZ_MSIF01000002.1"/>
</dbReference>
<evidence type="ECO:0000256" key="1">
    <source>
        <dbReference type="ARBA" id="ARBA00004651"/>
    </source>
</evidence>
<dbReference type="AlphaFoldDB" id="A0A7Z0WQF8"/>
<comment type="subcellular location">
    <subcellularLocation>
        <location evidence="1">Cell membrane</location>
        <topology evidence="1">Multi-pass membrane protein</topology>
    </subcellularLocation>
</comment>
<dbReference type="Proteomes" id="UP000185696">
    <property type="component" value="Unassembled WGS sequence"/>
</dbReference>
<organism evidence="10 11">
    <name type="scientific">Actinophytocola xinjiangensis</name>
    <dbReference type="NCBI Taxonomy" id="485602"/>
    <lineage>
        <taxon>Bacteria</taxon>
        <taxon>Bacillati</taxon>
        <taxon>Actinomycetota</taxon>
        <taxon>Actinomycetes</taxon>
        <taxon>Pseudonocardiales</taxon>
        <taxon>Pseudonocardiaceae</taxon>
    </lineage>
</organism>
<dbReference type="InterPro" id="IPR050250">
    <property type="entry name" value="Macrolide_Exporter_MacB"/>
</dbReference>
<evidence type="ECO:0000256" key="8">
    <source>
        <dbReference type="SAM" id="Phobius"/>
    </source>
</evidence>
<dbReference type="EMBL" id="MSIF01000002">
    <property type="protein sequence ID" value="OLF13049.1"/>
    <property type="molecule type" value="Genomic_DNA"/>
</dbReference>
<dbReference type="GO" id="GO:0022857">
    <property type="term" value="F:transmembrane transporter activity"/>
    <property type="evidence" value="ECO:0007669"/>
    <property type="project" value="TreeGrafter"/>
</dbReference>
<feature type="domain" description="ABC3 transporter permease C-terminal" evidence="9">
    <location>
        <begin position="286"/>
        <end position="405"/>
    </location>
</feature>
<feature type="transmembrane region" description="Helical" evidence="8">
    <location>
        <begin position="281"/>
        <end position="305"/>
    </location>
</feature>
<feature type="transmembrane region" description="Helical" evidence="8">
    <location>
        <begin position="523"/>
        <end position="544"/>
    </location>
</feature>
<evidence type="ECO:0000256" key="6">
    <source>
        <dbReference type="ARBA" id="ARBA00038076"/>
    </source>
</evidence>
<feature type="region of interest" description="Disordered" evidence="7">
    <location>
        <begin position="73"/>
        <end position="95"/>
    </location>
</feature>
<evidence type="ECO:0000256" key="2">
    <source>
        <dbReference type="ARBA" id="ARBA00022475"/>
    </source>
</evidence>
<gene>
    <name evidence="10" type="ORF">BLA60_07360</name>
</gene>
<feature type="transmembrane region" description="Helical" evidence="8">
    <location>
        <begin position="425"/>
        <end position="449"/>
    </location>
</feature>
<protein>
    <recommendedName>
        <fullName evidence="9">ABC3 transporter permease C-terminal domain-containing protein</fullName>
    </recommendedName>
</protein>
<accession>A0A7Z0WQF8</accession>
<feature type="transmembrane region" description="Helical" evidence="8">
    <location>
        <begin position="335"/>
        <end position="356"/>
    </location>
</feature>
<name>A0A7Z0WQF8_9PSEU</name>
<proteinExistence type="inferred from homology"/>
<evidence type="ECO:0000313" key="10">
    <source>
        <dbReference type="EMBL" id="OLF13049.1"/>
    </source>
</evidence>
<feature type="transmembrane region" description="Helical" evidence="8">
    <location>
        <begin position="376"/>
        <end position="404"/>
    </location>
</feature>
<evidence type="ECO:0000256" key="7">
    <source>
        <dbReference type="SAM" id="MobiDB-lite"/>
    </source>
</evidence>
<feature type="transmembrane region" description="Helical" evidence="8">
    <location>
        <begin position="469"/>
        <end position="502"/>
    </location>
</feature>